<dbReference type="KEGG" id="mfu:LILAB_04415"/>
<dbReference type="AlphaFoldDB" id="F8CM36"/>
<evidence type="ECO:0000313" key="1">
    <source>
        <dbReference type="EMBL" id="AEI62804.1"/>
    </source>
</evidence>
<reference evidence="1 2" key="1">
    <citation type="journal article" date="2011" name="J. Bacteriol.">
        <title>Genome sequence of the halotolerant marine bacterium Myxococcus fulvus HW-1.</title>
        <authorList>
            <person name="Li Z.F."/>
            <person name="Li X."/>
            <person name="Liu H."/>
            <person name="Liu X."/>
            <person name="Han K."/>
            <person name="Wu Z.H."/>
            <person name="Hu W."/>
            <person name="Li F.F."/>
            <person name="Li Y.Z."/>
        </authorList>
    </citation>
    <scope>NUCLEOTIDE SEQUENCE [LARGE SCALE GENOMIC DNA]</scope>
    <source>
        <strain evidence="2">ATCC BAA-855 / HW-1</strain>
    </source>
</reference>
<name>F8CM36_MYXFH</name>
<accession>F8CM36</accession>
<dbReference type="Proteomes" id="UP000000488">
    <property type="component" value="Chromosome"/>
</dbReference>
<organism evidence="1 2">
    <name type="scientific">Myxococcus fulvus (strain ATCC BAA-855 / HW-1)</name>
    <dbReference type="NCBI Taxonomy" id="483219"/>
    <lineage>
        <taxon>Bacteria</taxon>
        <taxon>Pseudomonadati</taxon>
        <taxon>Myxococcota</taxon>
        <taxon>Myxococcia</taxon>
        <taxon>Myxococcales</taxon>
        <taxon>Cystobacterineae</taxon>
        <taxon>Myxococcaceae</taxon>
        <taxon>Myxococcus</taxon>
    </lineage>
</organism>
<evidence type="ECO:0000313" key="2">
    <source>
        <dbReference type="Proteomes" id="UP000000488"/>
    </source>
</evidence>
<dbReference type="HOGENOM" id="CLU_2181016_0_0_7"/>
<dbReference type="EMBL" id="CP002830">
    <property type="protein sequence ID" value="AEI62804.1"/>
    <property type="molecule type" value="Genomic_DNA"/>
</dbReference>
<sequence>MPMSTKPMTDEPAHYRIRCTKEGLYLCVKPGDFMEFINETGEESHIHVQHLIEGEDNLFDSDDFCLDTSCTGGPVRIHEGGNGDYQLMIKSTIGPGEPINGTITVSRGT</sequence>
<proteinExistence type="predicted"/>
<gene>
    <name evidence="1" type="ordered locus">LILAB_04415</name>
</gene>
<protein>
    <submittedName>
        <fullName evidence="1">Uncharacterized protein</fullName>
    </submittedName>
</protein>